<dbReference type="SUPFAM" id="SSF56784">
    <property type="entry name" value="HAD-like"/>
    <property type="match status" value="1"/>
</dbReference>
<accession>A0ABS3AW99</accession>
<dbReference type="Gene3D" id="3.40.50.1000">
    <property type="entry name" value="HAD superfamily/HAD-like"/>
    <property type="match status" value="1"/>
</dbReference>
<comment type="caution">
    <text evidence="1">The sequence shown here is derived from an EMBL/GenBank/DDBJ whole genome shotgun (WGS) entry which is preliminary data.</text>
</comment>
<evidence type="ECO:0000313" key="2">
    <source>
        <dbReference type="Proteomes" id="UP000765003"/>
    </source>
</evidence>
<organism evidence="1 2">
    <name type="scientific">Sulfobacillus acidophilus</name>
    <dbReference type="NCBI Taxonomy" id="53633"/>
    <lineage>
        <taxon>Bacteria</taxon>
        <taxon>Bacillati</taxon>
        <taxon>Bacillota</taxon>
        <taxon>Clostridia</taxon>
        <taxon>Eubacteriales</taxon>
        <taxon>Clostridiales Family XVII. Incertae Sedis</taxon>
        <taxon>Sulfobacillus</taxon>
    </lineage>
</organism>
<evidence type="ECO:0000313" key="1">
    <source>
        <dbReference type="EMBL" id="MBN4077365.1"/>
    </source>
</evidence>
<dbReference type="InterPro" id="IPR023214">
    <property type="entry name" value="HAD_sf"/>
</dbReference>
<dbReference type="InterPro" id="IPR036412">
    <property type="entry name" value="HAD-like_sf"/>
</dbReference>
<proteinExistence type="predicted"/>
<dbReference type="Proteomes" id="UP000765003">
    <property type="component" value="Unassembled WGS sequence"/>
</dbReference>
<evidence type="ECO:0008006" key="3">
    <source>
        <dbReference type="Google" id="ProtNLM"/>
    </source>
</evidence>
<dbReference type="EMBL" id="JAFITA010000004">
    <property type="protein sequence ID" value="MBN4077365.1"/>
    <property type="molecule type" value="Genomic_DNA"/>
</dbReference>
<reference evidence="1" key="1">
    <citation type="submission" date="2021-02" db="EMBL/GenBank/DDBJ databases">
        <title>Activity-based single-cell genomes from oceanic crustal fluid captures similar information to metagenomic and metatranscriptomic surveys with orders of magnitude less sampling.</title>
        <authorList>
            <person name="D'Angelo T.S."/>
            <person name="Orcutt B.N."/>
        </authorList>
    </citation>
    <scope>NUCLEOTIDE SEQUENCE [LARGE SCALE GENOMIC DNA]</scope>
    <source>
        <strain evidence="1">AH-315-E05</strain>
    </source>
</reference>
<protein>
    <recommendedName>
        <fullName evidence="3">HAD family hydrolase</fullName>
    </recommendedName>
</protein>
<name>A0ABS3AW99_9FIRM</name>
<gene>
    <name evidence="1" type="ORF">JYT19_00470</name>
</gene>
<keyword evidence="2" id="KW-1185">Reference proteome</keyword>
<sequence>MAKGNEALKKVVNNCTEQVAKNQRPVVVFDLDSTIFDNSPRMVHIFREFAKENLHLDLENGFKKLNNRKFPYGVEEILAFLGVKKNDDILRGKKFWKERFFTNEYQKHDKPALGSVEFINEIFDLGATVVYLTGRDVPQMLLGCTASLLNNGFPVGKPRTVTLLKPYFELADEIFKEQALDFVANLGNVVATFDNEPANCNLFYHKWPDAKHFWLDTNHSNNAPALKNGIDDLCHFMV</sequence>